<dbReference type="InterPro" id="IPR050204">
    <property type="entry name" value="AraC_XylS_family_regulators"/>
</dbReference>
<accession>A0AA37W5R5</accession>
<dbReference type="Proteomes" id="UP001161389">
    <property type="component" value="Unassembled WGS sequence"/>
</dbReference>
<name>A0AA37W5R5_9GAMM</name>
<evidence type="ECO:0000259" key="4">
    <source>
        <dbReference type="PROSITE" id="PS01124"/>
    </source>
</evidence>
<evidence type="ECO:0000313" key="5">
    <source>
        <dbReference type="EMBL" id="GLQ30835.1"/>
    </source>
</evidence>
<evidence type="ECO:0000256" key="1">
    <source>
        <dbReference type="ARBA" id="ARBA00023015"/>
    </source>
</evidence>
<dbReference type="RefSeq" id="WP_284380225.1">
    <property type="nucleotide sequence ID" value="NZ_BSNM01000009.1"/>
</dbReference>
<keyword evidence="3" id="KW-0804">Transcription</keyword>
<dbReference type="AlphaFoldDB" id="A0AA37W5R5"/>
<gene>
    <name evidence="5" type="ORF">GCM10007876_13140</name>
</gene>
<proteinExistence type="predicted"/>
<keyword evidence="1" id="KW-0805">Transcription regulation</keyword>
<evidence type="ECO:0000313" key="6">
    <source>
        <dbReference type="Proteomes" id="UP001161389"/>
    </source>
</evidence>
<dbReference type="Pfam" id="PF12833">
    <property type="entry name" value="HTH_18"/>
    <property type="match status" value="1"/>
</dbReference>
<dbReference type="GO" id="GO:0043565">
    <property type="term" value="F:sequence-specific DNA binding"/>
    <property type="evidence" value="ECO:0007669"/>
    <property type="project" value="InterPro"/>
</dbReference>
<protein>
    <submittedName>
        <fullName evidence="5">AraC family transcriptional regulator</fullName>
    </submittedName>
</protein>
<keyword evidence="2" id="KW-0238">DNA-binding</keyword>
<dbReference type="PANTHER" id="PTHR46796">
    <property type="entry name" value="HTH-TYPE TRANSCRIPTIONAL ACTIVATOR RHAS-RELATED"/>
    <property type="match status" value="1"/>
</dbReference>
<reference evidence="5" key="2">
    <citation type="submission" date="2023-01" db="EMBL/GenBank/DDBJ databases">
        <title>Draft genome sequence of Litoribrevibacter albus strain NBRC 110071.</title>
        <authorList>
            <person name="Sun Q."/>
            <person name="Mori K."/>
        </authorList>
    </citation>
    <scope>NUCLEOTIDE SEQUENCE</scope>
    <source>
        <strain evidence="5">NBRC 110071</strain>
    </source>
</reference>
<dbReference type="GO" id="GO:0003700">
    <property type="term" value="F:DNA-binding transcription factor activity"/>
    <property type="evidence" value="ECO:0007669"/>
    <property type="project" value="InterPro"/>
</dbReference>
<organism evidence="5 6">
    <name type="scientific">Litoribrevibacter albus</name>
    <dbReference type="NCBI Taxonomy" id="1473156"/>
    <lineage>
        <taxon>Bacteria</taxon>
        <taxon>Pseudomonadati</taxon>
        <taxon>Pseudomonadota</taxon>
        <taxon>Gammaproteobacteria</taxon>
        <taxon>Oceanospirillales</taxon>
        <taxon>Oceanospirillaceae</taxon>
        <taxon>Litoribrevibacter</taxon>
    </lineage>
</organism>
<evidence type="ECO:0000256" key="3">
    <source>
        <dbReference type="ARBA" id="ARBA00023163"/>
    </source>
</evidence>
<dbReference type="SMART" id="SM00342">
    <property type="entry name" value="HTH_ARAC"/>
    <property type="match status" value="1"/>
</dbReference>
<dbReference type="PANTHER" id="PTHR46796:SF6">
    <property type="entry name" value="ARAC SUBFAMILY"/>
    <property type="match status" value="1"/>
</dbReference>
<dbReference type="EMBL" id="BSNM01000009">
    <property type="protein sequence ID" value="GLQ30835.1"/>
    <property type="molecule type" value="Genomic_DNA"/>
</dbReference>
<sequence>MDKILHIRPEHAVFLGNFGVASKHRHGALVLLIGLSGPFQVQLTDDTVVSCRSALIDAHVEHAVDCLDEHLAALYFETSSELGRGLQHTFLREQPVVFDIVISDFFNKRIERRILAADLPSLLCKPLEYPDILLDTRIINCLSMMQQSEFLDASQTEVAQYIGLSNSRLNHLFKQSVGVPFRHYKLWSKLSLFMHDYHSTANLTQSALNTGFSDASHLSNSYRKIFGITPSKVFSNLDEFVVAR</sequence>
<dbReference type="Gene3D" id="1.10.10.60">
    <property type="entry name" value="Homeodomain-like"/>
    <property type="match status" value="1"/>
</dbReference>
<dbReference type="PROSITE" id="PS01124">
    <property type="entry name" value="HTH_ARAC_FAMILY_2"/>
    <property type="match status" value="1"/>
</dbReference>
<feature type="domain" description="HTH araC/xylS-type" evidence="4">
    <location>
        <begin position="136"/>
        <end position="236"/>
    </location>
</feature>
<keyword evidence="6" id="KW-1185">Reference proteome</keyword>
<evidence type="ECO:0000256" key="2">
    <source>
        <dbReference type="ARBA" id="ARBA00023125"/>
    </source>
</evidence>
<dbReference type="InterPro" id="IPR018060">
    <property type="entry name" value="HTH_AraC"/>
</dbReference>
<reference evidence="5" key="1">
    <citation type="journal article" date="2014" name="Int. J. Syst. Evol. Microbiol.">
        <title>Complete genome sequence of Corynebacterium casei LMG S-19264T (=DSM 44701T), isolated from a smear-ripened cheese.</title>
        <authorList>
            <consortium name="US DOE Joint Genome Institute (JGI-PGF)"/>
            <person name="Walter F."/>
            <person name="Albersmeier A."/>
            <person name="Kalinowski J."/>
            <person name="Ruckert C."/>
        </authorList>
    </citation>
    <scope>NUCLEOTIDE SEQUENCE</scope>
    <source>
        <strain evidence="5">NBRC 110071</strain>
    </source>
</reference>
<comment type="caution">
    <text evidence="5">The sequence shown here is derived from an EMBL/GenBank/DDBJ whole genome shotgun (WGS) entry which is preliminary data.</text>
</comment>